<keyword evidence="6" id="KW-0658">Purine biosynthesis</keyword>
<feature type="domain" description="Glutamine amidotransferase type-2" evidence="9">
    <location>
        <begin position="2"/>
        <end position="244"/>
    </location>
</feature>
<dbReference type="Pfam" id="PF13522">
    <property type="entry name" value="GATase_6"/>
    <property type="match status" value="1"/>
</dbReference>
<dbReference type="EMBL" id="JAPUFD010000007">
    <property type="protein sequence ID" value="MDI1488133.1"/>
    <property type="molecule type" value="Genomic_DNA"/>
</dbReference>
<dbReference type="NCBIfam" id="TIGR01134">
    <property type="entry name" value="purF"/>
    <property type="match status" value="1"/>
</dbReference>
<dbReference type="GO" id="GO:0004044">
    <property type="term" value="F:amidophosphoribosyltransferase activity"/>
    <property type="evidence" value="ECO:0007669"/>
    <property type="project" value="UniProtKB-EC"/>
</dbReference>
<feature type="region of interest" description="Disordered" evidence="8">
    <location>
        <begin position="538"/>
        <end position="594"/>
    </location>
</feature>
<comment type="pathway">
    <text evidence="1">Purine metabolism; IMP biosynthesis via de novo pathway; N(1)-(5-phospho-D-ribosyl)glycinamide from 5-phospho-alpha-D-ribose 1-diphosphate: step 1/2.</text>
</comment>
<dbReference type="PROSITE" id="PS51278">
    <property type="entry name" value="GATASE_TYPE_2"/>
    <property type="match status" value="1"/>
</dbReference>
<evidence type="ECO:0000256" key="6">
    <source>
        <dbReference type="ARBA" id="ARBA00022755"/>
    </source>
</evidence>
<evidence type="ECO:0000256" key="8">
    <source>
        <dbReference type="SAM" id="MobiDB-lite"/>
    </source>
</evidence>
<keyword evidence="5 10" id="KW-0808">Transferase</keyword>
<dbReference type="EC" id="2.4.2.14" evidence="3"/>
<dbReference type="GO" id="GO:0006164">
    <property type="term" value="P:purine nucleotide biosynthetic process"/>
    <property type="evidence" value="ECO:0007669"/>
    <property type="project" value="UniProtKB-KW"/>
</dbReference>
<dbReference type="InterPro" id="IPR005854">
    <property type="entry name" value="PurF"/>
</dbReference>
<dbReference type="InterPro" id="IPR017932">
    <property type="entry name" value="GATase_2_dom"/>
</dbReference>
<gene>
    <name evidence="10" type="primary">ADE4</name>
    <name evidence="10" type="ORF">OHK93_007407</name>
</gene>
<evidence type="ECO:0000256" key="1">
    <source>
        <dbReference type="ARBA" id="ARBA00005209"/>
    </source>
</evidence>
<dbReference type="InterPro" id="IPR000836">
    <property type="entry name" value="PRTase_dom"/>
</dbReference>
<keyword evidence="7" id="KW-0315">Glutamine amidotransferase</keyword>
<dbReference type="InterPro" id="IPR029057">
    <property type="entry name" value="PRTase-like"/>
</dbReference>
<dbReference type="HAMAP" id="MF_01931">
    <property type="entry name" value="PurF"/>
    <property type="match status" value="1"/>
</dbReference>
<feature type="compositionally biased region" description="Basic and acidic residues" evidence="8">
    <location>
        <begin position="571"/>
        <end position="583"/>
    </location>
</feature>
<keyword evidence="4 10" id="KW-0328">Glycosyltransferase</keyword>
<dbReference type="GO" id="GO:0009113">
    <property type="term" value="P:purine nucleobase biosynthetic process"/>
    <property type="evidence" value="ECO:0007669"/>
    <property type="project" value="InterPro"/>
</dbReference>
<dbReference type="CDD" id="cd06223">
    <property type="entry name" value="PRTases_typeI"/>
    <property type="match status" value="1"/>
</dbReference>
<evidence type="ECO:0000256" key="4">
    <source>
        <dbReference type="ARBA" id="ARBA00022676"/>
    </source>
</evidence>
<comment type="similarity">
    <text evidence="2">In the C-terminal section; belongs to the purine/pyrimidine phosphoribosyltransferase family.</text>
</comment>
<proteinExistence type="inferred from homology"/>
<dbReference type="InterPro" id="IPR029055">
    <property type="entry name" value="Ntn_hydrolases_N"/>
</dbReference>
<sequence length="594" mass="65629">MCGILAVLHANAEDTAVAAELHEALYLLQHRGQDACGIAVCGARGRIHQCKGNGLAGKVFRDGSRIQDLPGYMGIGHLRYPTAGTSASSEAQPFFVNSPYGISFAHNGNLINAKELRDFLDFEAHRHINTESDSELMLNVFANELNITGKARVNSDDIFAALERMYPRLEGGWACTAMLAGFGIIGFRDAYGIRPLILGSRLSASGEGRDYIMASESVVLQQQGIRKSNMVDILPGQAVIIERGQPPVIKEVQKQKRYCPDIFEYCYFARPDTVMDGISVHQSRENMGYKLAAKIVKELTAAQLEEIDVVMPIPETSNTIAPCVAARLNIPYRQGFVKNRYVFRTFIMPGQQARQKGVRRKLNAMHEQFAGKNVLLIDDSIVRGTTSREIVLMAQEAGAQKVYFASAAPRIRHPHIYGIDLASPSELIAHRRTVDEIAAHIGAEKVIFQSLEDLIDACRQAARPDYYRGESQDFEVGVFNGEYVTSVPQGYFEHLEQIRGESKKMKVLESARDKVAKGLADDADIQIATYGVDVTQDGKVVPSRAPSDHDDGSFANGDHPPPAGQSKRRRTIDGVREPERQDPAMHNVNDYPDE</sequence>
<name>A0AA43TU14_9LECA</name>
<evidence type="ECO:0000259" key="9">
    <source>
        <dbReference type="PROSITE" id="PS51278"/>
    </source>
</evidence>
<dbReference type="PANTHER" id="PTHR11907">
    <property type="entry name" value="AMIDOPHOSPHORIBOSYLTRANSFERASE"/>
    <property type="match status" value="1"/>
</dbReference>
<evidence type="ECO:0000256" key="2">
    <source>
        <dbReference type="ARBA" id="ARBA00010138"/>
    </source>
</evidence>
<comment type="caution">
    <text evidence="10">The sequence shown here is derived from an EMBL/GenBank/DDBJ whole genome shotgun (WGS) entry which is preliminary data.</text>
</comment>
<dbReference type="AlphaFoldDB" id="A0AA43TU14"/>
<evidence type="ECO:0000313" key="11">
    <source>
        <dbReference type="Proteomes" id="UP001161017"/>
    </source>
</evidence>
<keyword evidence="11" id="KW-1185">Reference proteome</keyword>
<evidence type="ECO:0000256" key="3">
    <source>
        <dbReference type="ARBA" id="ARBA00011941"/>
    </source>
</evidence>
<dbReference type="Gene3D" id="3.60.20.10">
    <property type="entry name" value="Glutamine Phosphoribosylpyrophosphate, subunit 1, domain 1"/>
    <property type="match status" value="1"/>
</dbReference>
<organism evidence="10 11">
    <name type="scientific">Ramalina farinacea</name>
    <dbReference type="NCBI Taxonomy" id="258253"/>
    <lineage>
        <taxon>Eukaryota</taxon>
        <taxon>Fungi</taxon>
        <taxon>Dikarya</taxon>
        <taxon>Ascomycota</taxon>
        <taxon>Pezizomycotina</taxon>
        <taxon>Lecanoromycetes</taxon>
        <taxon>OSLEUM clade</taxon>
        <taxon>Lecanoromycetidae</taxon>
        <taxon>Lecanorales</taxon>
        <taxon>Lecanorineae</taxon>
        <taxon>Ramalinaceae</taxon>
        <taxon>Ramalina</taxon>
    </lineage>
</organism>
<dbReference type="SUPFAM" id="SSF56235">
    <property type="entry name" value="N-terminal nucleophile aminohydrolases (Ntn hydrolases)"/>
    <property type="match status" value="1"/>
</dbReference>
<dbReference type="SUPFAM" id="SSF53271">
    <property type="entry name" value="PRTase-like"/>
    <property type="match status" value="1"/>
</dbReference>
<accession>A0AA43TU14</accession>
<evidence type="ECO:0000256" key="5">
    <source>
        <dbReference type="ARBA" id="ARBA00022679"/>
    </source>
</evidence>
<protein>
    <recommendedName>
        <fullName evidence="3">amidophosphoribosyltransferase</fullName>
        <ecNumber evidence="3">2.4.2.14</ecNumber>
    </recommendedName>
</protein>
<dbReference type="Gene3D" id="3.40.50.2020">
    <property type="match status" value="1"/>
</dbReference>
<dbReference type="Proteomes" id="UP001161017">
    <property type="component" value="Unassembled WGS sequence"/>
</dbReference>
<evidence type="ECO:0000256" key="7">
    <source>
        <dbReference type="ARBA" id="ARBA00022962"/>
    </source>
</evidence>
<reference evidence="10" key="1">
    <citation type="journal article" date="2023" name="Genome Biol. Evol.">
        <title>First Whole Genome Sequence and Flow Cytometry Genome Size Data for the Lichen-Forming Fungus Ramalina farinacea (Ascomycota).</title>
        <authorList>
            <person name="Llewellyn T."/>
            <person name="Mian S."/>
            <person name="Hill R."/>
            <person name="Leitch I.J."/>
            <person name="Gaya E."/>
        </authorList>
    </citation>
    <scope>NUCLEOTIDE SEQUENCE</scope>
    <source>
        <strain evidence="10">LIQ254RAFAR</strain>
    </source>
</reference>
<evidence type="ECO:0000313" key="10">
    <source>
        <dbReference type="EMBL" id="MDI1488133.1"/>
    </source>
</evidence>